<dbReference type="Gene3D" id="3.30.1120.40">
    <property type="entry name" value="Stage V sporulation protein G"/>
    <property type="match status" value="1"/>
</dbReference>
<reference evidence="2" key="1">
    <citation type="submission" date="2020-04" db="EMBL/GenBank/DDBJ databases">
        <authorList>
            <person name="Chiriac C."/>
            <person name="Salcher M."/>
            <person name="Ghai R."/>
            <person name="Kavagutti S V."/>
        </authorList>
    </citation>
    <scope>NUCLEOTIDE SEQUENCE</scope>
</reference>
<accession>A0A6J5NS67</accession>
<proteinExistence type="predicted"/>
<organism evidence="2">
    <name type="scientific">uncultured Caudovirales phage</name>
    <dbReference type="NCBI Taxonomy" id="2100421"/>
    <lineage>
        <taxon>Viruses</taxon>
        <taxon>Duplodnaviria</taxon>
        <taxon>Heunggongvirae</taxon>
        <taxon>Uroviricota</taxon>
        <taxon>Caudoviricetes</taxon>
        <taxon>Peduoviridae</taxon>
        <taxon>Maltschvirus</taxon>
        <taxon>Maltschvirus maltsch</taxon>
    </lineage>
</organism>
<sequence length="134" mass="14890">MNFEIKLRPVRSGTSKVKAMMTVIFNEVVEVDGFKLVEGSQGLFLSVPAHQGKGKDAEGNEVDKWYDDIRFPQTESGDAFKKELTQEAINQWNALGKTQAPTRGETASANVASRKPSDEPKQEAQPARARKPLW</sequence>
<dbReference type="SUPFAM" id="SSF160537">
    <property type="entry name" value="SpoVG-like"/>
    <property type="match status" value="1"/>
</dbReference>
<dbReference type="InterPro" id="IPR036751">
    <property type="entry name" value="SpoVG_sf"/>
</dbReference>
<gene>
    <name evidence="2" type="ORF">UFOVP724_84</name>
</gene>
<feature type="region of interest" description="Disordered" evidence="1">
    <location>
        <begin position="93"/>
        <end position="134"/>
    </location>
</feature>
<name>A0A6J5NS67_9CAUD</name>
<dbReference type="EMBL" id="LR796696">
    <property type="protein sequence ID" value="CAB4160131.1"/>
    <property type="molecule type" value="Genomic_DNA"/>
</dbReference>
<dbReference type="GO" id="GO:0030435">
    <property type="term" value="P:sporulation resulting in formation of a cellular spore"/>
    <property type="evidence" value="ECO:0007669"/>
    <property type="project" value="InterPro"/>
</dbReference>
<protein>
    <submittedName>
        <fullName evidence="2">SpoVG Putative septation protein SpoVG</fullName>
    </submittedName>
</protein>
<dbReference type="InterPro" id="IPR007170">
    <property type="entry name" value="SpoVG"/>
</dbReference>
<feature type="compositionally biased region" description="Polar residues" evidence="1">
    <location>
        <begin position="99"/>
        <end position="111"/>
    </location>
</feature>
<evidence type="ECO:0000313" key="2">
    <source>
        <dbReference type="EMBL" id="CAB4160131.1"/>
    </source>
</evidence>
<evidence type="ECO:0000256" key="1">
    <source>
        <dbReference type="SAM" id="MobiDB-lite"/>
    </source>
</evidence>
<dbReference type="Pfam" id="PF04026">
    <property type="entry name" value="SpoVG"/>
    <property type="match status" value="1"/>
</dbReference>